<sequence>MAKSSGRVKSAFDVSSVRFCDACRVDVRIGTGGEANWSAHVLSKAHIRNAKPAQKTTLNAFFSKTSAPSPSLSSIPTAKPLHIPSLLPNVTVLAASASSHVSPPPPRAVVTRPAVSPLIQQLRAAVRALPDSVAVACPDDSIYWFAQGPSLDPSDDDPWEAIDRSLNALLGWGADTSEIAAKIRRGPYGLEGLCNYFDICISELGIAEALLEAKVARLLEAAKSLTSATEARRSPSVINVDKIPELDLDDDIQIVEQPPPPPISQGGTVVSPLAVSGSVAGDRAGSQRSRYEDRPCPGYHIEVPVGQSPFMSYPYGLHATRRLPWSITMTNESLVLHSESCTRLALSSPRHVEGSPPLPCLFCKDLHNHSIIMGIRHRALDGAHESLSWAYLTGSQMVNSLQQKRRQIDEMKLNALTISRKLVVRDCRIESWKRLALAISESNIPRIRSLLQVQIKNGAGVLGLLSQIDNAARRVYRPMSYDQADFQRAYLLWKMGGRPAAILAYNTLGTPSIDSARRHVATLPIQSSVGTPTLDEINHNLSIYIVPDQTRSAAGSRITGMTMVIDEIKIQERLRWDARRNMILGVCREHGHNYALEFRTMVQANALLDGLNTQDVHLATEASVIGTCVLTDNPQEYTVKPLVLSPTCKREDSVRHGRMLQITSDALRAKHGLLGRRLYCIASDGESRRRKSLVALTLVRKLPPSSPLYPLLSPLSLLNTHCGDDDITPDWDWKHNMKRFRNTLLRQKGVRIDGTNITTSILRVHLLQSGMAETTVNAVLSPNDKQDVVLMLQLLNTLAHLPDLPADSPPTSHSSRRILRLLGQIYDLFLKAYLDISLSLHEQMSNLSAAAHLVLALYSRDKGNFIPAQLYFDFISMVKNVYFCVAKAQLDNPDSSFWIILLGTDGLEDLFGKVRTMIGNDTNADLLQLGDRIDGAVQCVKILQEHPDWAPRARRLHVKALDEQGSEISSKLDHLSPRSWKGDVKVGNVIPFSSWRAGRIRADNILRDFALTSPFAQMEADLGYDILCPFGRDAMVLADGTLETGEEEETEEEASDASGSVGQPSSESGIHDGGQIPQRDEDSLPDLDDLANIEEAHAETGAKKYEAWVLLDVDDNDGHSDNNIRGKRQHKSAVMAEYSKPLASADSKDRLKRVRGFTQYNDHRSPSTNLEPLLGDDDTELANIFTAEDPAITLVQCADSIFLAVIQILDIRYDNTSVHSLPTRLLHEPNVRIRAQTMSLVEFDSSHQPNRPDFEWTGSFETLPALRELEGRWVNLINPVLQQRSRGVSAGTVTYVFQTSELRQMAYTLFAQVRSERHRLPSLASPTDTFPYRNMAGEACFVCETSTDSTTQSRDPDGDSCPCCPAISISGLTGPQRLQHMGAHILHDPKLKDADSPCGFCLSSSCVIYLSHRRSANINEQIDMSKSQCPHLIKVSLKVASEHSMTSPCTNAPIRCPLCPQPHSPAVWKYNLEQHIRIHHPMANVELYKDTYEVTGPELVLMKGVYLTKPRKSKKKRLASRVLPISDSHSTRMVMWTSVDVDEDADEAVLGTTLADDSEPPLDGHLPLDGEPPIEDEPPLIDELRTL</sequence>
<keyword evidence="2" id="KW-1185">Reference proteome</keyword>
<accession>A0ACB8SQA9</accession>
<feature type="non-terminal residue" evidence="1">
    <location>
        <position position="1587"/>
    </location>
</feature>
<reference evidence="1" key="2">
    <citation type="journal article" date="2022" name="New Phytol.">
        <title>Evolutionary transition to the ectomycorrhizal habit in the genomes of a hyperdiverse lineage of mushroom-forming fungi.</title>
        <authorList>
            <person name="Looney B."/>
            <person name="Miyauchi S."/>
            <person name="Morin E."/>
            <person name="Drula E."/>
            <person name="Courty P.E."/>
            <person name="Kohler A."/>
            <person name="Kuo A."/>
            <person name="LaButti K."/>
            <person name="Pangilinan J."/>
            <person name="Lipzen A."/>
            <person name="Riley R."/>
            <person name="Andreopoulos W."/>
            <person name="He G."/>
            <person name="Johnson J."/>
            <person name="Nolan M."/>
            <person name="Tritt A."/>
            <person name="Barry K.W."/>
            <person name="Grigoriev I.V."/>
            <person name="Nagy L.G."/>
            <person name="Hibbett D."/>
            <person name="Henrissat B."/>
            <person name="Matheny P.B."/>
            <person name="Labbe J."/>
            <person name="Martin F.M."/>
        </authorList>
    </citation>
    <scope>NUCLEOTIDE SEQUENCE</scope>
    <source>
        <strain evidence="1">HHB10654</strain>
    </source>
</reference>
<evidence type="ECO:0000313" key="1">
    <source>
        <dbReference type="EMBL" id="KAI0058140.1"/>
    </source>
</evidence>
<name>A0ACB8SQA9_9AGAM</name>
<dbReference type="EMBL" id="MU277238">
    <property type="protein sequence ID" value="KAI0058140.1"/>
    <property type="molecule type" value="Genomic_DNA"/>
</dbReference>
<dbReference type="Proteomes" id="UP000814140">
    <property type="component" value="Unassembled WGS sequence"/>
</dbReference>
<evidence type="ECO:0000313" key="2">
    <source>
        <dbReference type="Proteomes" id="UP000814140"/>
    </source>
</evidence>
<protein>
    <submittedName>
        <fullName evidence="1">Uncharacterized protein</fullName>
    </submittedName>
</protein>
<reference evidence="1" key="1">
    <citation type="submission" date="2021-03" db="EMBL/GenBank/DDBJ databases">
        <authorList>
            <consortium name="DOE Joint Genome Institute"/>
            <person name="Ahrendt S."/>
            <person name="Looney B.P."/>
            <person name="Miyauchi S."/>
            <person name="Morin E."/>
            <person name="Drula E."/>
            <person name="Courty P.E."/>
            <person name="Chicoki N."/>
            <person name="Fauchery L."/>
            <person name="Kohler A."/>
            <person name="Kuo A."/>
            <person name="Labutti K."/>
            <person name="Pangilinan J."/>
            <person name="Lipzen A."/>
            <person name="Riley R."/>
            <person name="Andreopoulos W."/>
            <person name="He G."/>
            <person name="Johnson J."/>
            <person name="Barry K.W."/>
            <person name="Grigoriev I.V."/>
            <person name="Nagy L."/>
            <person name="Hibbett D."/>
            <person name="Henrissat B."/>
            <person name="Matheny P.B."/>
            <person name="Labbe J."/>
            <person name="Martin F."/>
        </authorList>
    </citation>
    <scope>NUCLEOTIDE SEQUENCE</scope>
    <source>
        <strain evidence="1">HHB10654</strain>
    </source>
</reference>
<comment type="caution">
    <text evidence="1">The sequence shown here is derived from an EMBL/GenBank/DDBJ whole genome shotgun (WGS) entry which is preliminary data.</text>
</comment>
<proteinExistence type="predicted"/>
<gene>
    <name evidence="1" type="ORF">BV25DRAFT_1862304</name>
</gene>
<organism evidence="1 2">
    <name type="scientific">Artomyces pyxidatus</name>
    <dbReference type="NCBI Taxonomy" id="48021"/>
    <lineage>
        <taxon>Eukaryota</taxon>
        <taxon>Fungi</taxon>
        <taxon>Dikarya</taxon>
        <taxon>Basidiomycota</taxon>
        <taxon>Agaricomycotina</taxon>
        <taxon>Agaricomycetes</taxon>
        <taxon>Russulales</taxon>
        <taxon>Auriscalpiaceae</taxon>
        <taxon>Artomyces</taxon>
    </lineage>
</organism>